<dbReference type="InterPro" id="IPR050283">
    <property type="entry name" value="E-box_TF_Regulators"/>
</dbReference>
<gene>
    <name evidence="8" type="ORF">LSH36_577g01004</name>
</gene>
<evidence type="ECO:0000313" key="8">
    <source>
        <dbReference type="EMBL" id="KAK2146944.1"/>
    </source>
</evidence>
<evidence type="ECO:0000259" key="7">
    <source>
        <dbReference type="PROSITE" id="PS50888"/>
    </source>
</evidence>
<dbReference type="AlphaFoldDB" id="A0AAD9J5Q2"/>
<evidence type="ECO:0000256" key="3">
    <source>
        <dbReference type="ARBA" id="ARBA00023125"/>
    </source>
</evidence>
<evidence type="ECO:0000256" key="1">
    <source>
        <dbReference type="ARBA" id="ARBA00004123"/>
    </source>
</evidence>
<dbReference type="CDD" id="cd11465">
    <property type="entry name" value="bHLH_TS_scleraxis_like"/>
    <property type="match status" value="1"/>
</dbReference>
<comment type="subcellular location">
    <subcellularLocation>
        <location evidence="1">Nucleus</location>
    </subcellularLocation>
</comment>
<keyword evidence="3" id="KW-0238">DNA-binding</keyword>
<protein>
    <recommendedName>
        <fullName evidence="7">BHLH domain-containing protein</fullName>
    </recommendedName>
</protein>
<dbReference type="Proteomes" id="UP001208570">
    <property type="component" value="Unassembled WGS sequence"/>
</dbReference>
<keyword evidence="5" id="KW-0539">Nucleus</keyword>
<dbReference type="Gene3D" id="4.10.280.10">
    <property type="entry name" value="Helix-loop-helix DNA-binding domain"/>
    <property type="match status" value="1"/>
</dbReference>
<evidence type="ECO:0000256" key="4">
    <source>
        <dbReference type="ARBA" id="ARBA00023163"/>
    </source>
</evidence>
<comment type="caution">
    <text evidence="8">The sequence shown here is derived from an EMBL/GenBank/DDBJ whole genome shotgun (WGS) entry which is preliminary data.</text>
</comment>
<dbReference type="InterPro" id="IPR011598">
    <property type="entry name" value="bHLH_dom"/>
</dbReference>
<dbReference type="FunFam" id="4.10.280.10:FF:000010">
    <property type="entry name" value="Scleraxis bHLH transcription factor"/>
    <property type="match status" value="1"/>
</dbReference>
<keyword evidence="2" id="KW-0805">Transcription regulation</keyword>
<keyword evidence="9" id="KW-1185">Reference proteome</keyword>
<name>A0AAD9J5Q2_9ANNE</name>
<dbReference type="Pfam" id="PF00010">
    <property type="entry name" value="HLH"/>
    <property type="match status" value="1"/>
</dbReference>
<dbReference type="GO" id="GO:0005634">
    <property type="term" value="C:nucleus"/>
    <property type="evidence" value="ECO:0007669"/>
    <property type="project" value="UniProtKB-SubCell"/>
</dbReference>
<dbReference type="GO" id="GO:0000977">
    <property type="term" value="F:RNA polymerase II transcription regulatory region sequence-specific DNA binding"/>
    <property type="evidence" value="ECO:0007669"/>
    <property type="project" value="TreeGrafter"/>
</dbReference>
<dbReference type="GO" id="GO:0032502">
    <property type="term" value="P:developmental process"/>
    <property type="evidence" value="ECO:0007669"/>
    <property type="project" value="TreeGrafter"/>
</dbReference>
<feature type="region of interest" description="Disordered" evidence="6">
    <location>
        <begin position="134"/>
        <end position="153"/>
    </location>
</feature>
<sequence length="272" mass="30941">MDDSHQLRYMDVENRMYDDVIDMNRHHYGSMDPGMGRLPEGHYMEIYRQRRAMARPRQNANARERDRTQSVNSAFTTLRTVIPTEPANRKLSKIETLRLATSYISHLHTVLMVGLDCIDQPCMKHRELARLASSSSGTARHCQQKDETSSTSNGPTPICTFCLSASKIKTQESKTTANVKCQIFVTINTCFPIDYSHTILPAVKVAGYTRYRDTAASSPVIIRQTENHPSAVCHCLLPAPRLSDPEYRKKTPAIRNDTLHDDDGYRTLLLWI</sequence>
<evidence type="ECO:0000256" key="5">
    <source>
        <dbReference type="ARBA" id="ARBA00023242"/>
    </source>
</evidence>
<dbReference type="PROSITE" id="PS50888">
    <property type="entry name" value="BHLH"/>
    <property type="match status" value="1"/>
</dbReference>
<dbReference type="PANTHER" id="PTHR23349:SF42">
    <property type="entry name" value="BHLH DOMAIN-CONTAINING PROTEIN"/>
    <property type="match status" value="1"/>
</dbReference>
<feature type="domain" description="BHLH" evidence="7">
    <location>
        <begin position="55"/>
        <end position="107"/>
    </location>
</feature>
<reference evidence="8" key="1">
    <citation type="journal article" date="2023" name="Mol. Biol. Evol.">
        <title>Third-Generation Sequencing Reveals the Adaptive Role of the Epigenome in Three Deep-Sea Polychaetes.</title>
        <authorList>
            <person name="Perez M."/>
            <person name="Aroh O."/>
            <person name="Sun Y."/>
            <person name="Lan Y."/>
            <person name="Juniper S.K."/>
            <person name="Young C.R."/>
            <person name="Angers B."/>
            <person name="Qian P.Y."/>
        </authorList>
    </citation>
    <scope>NUCLEOTIDE SEQUENCE</scope>
    <source>
        <strain evidence="8">P08H-3</strain>
    </source>
</reference>
<dbReference type="SUPFAM" id="SSF47459">
    <property type="entry name" value="HLH, helix-loop-helix DNA-binding domain"/>
    <property type="match status" value="1"/>
</dbReference>
<keyword evidence="4" id="KW-0804">Transcription</keyword>
<dbReference type="GO" id="GO:0046983">
    <property type="term" value="F:protein dimerization activity"/>
    <property type="evidence" value="ECO:0007669"/>
    <property type="project" value="InterPro"/>
</dbReference>
<dbReference type="EMBL" id="JAODUP010000577">
    <property type="protein sequence ID" value="KAK2146944.1"/>
    <property type="molecule type" value="Genomic_DNA"/>
</dbReference>
<dbReference type="GO" id="GO:0000981">
    <property type="term" value="F:DNA-binding transcription factor activity, RNA polymerase II-specific"/>
    <property type="evidence" value="ECO:0007669"/>
    <property type="project" value="TreeGrafter"/>
</dbReference>
<evidence type="ECO:0000256" key="2">
    <source>
        <dbReference type="ARBA" id="ARBA00023015"/>
    </source>
</evidence>
<dbReference type="PANTHER" id="PTHR23349">
    <property type="entry name" value="BASIC HELIX-LOOP-HELIX TRANSCRIPTION FACTOR, TWIST"/>
    <property type="match status" value="1"/>
</dbReference>
<proteinExistence type="predicted"/>
<dbReference type="SMART" id="SM00353">
    <property type="entry name" value="HLH"/>
    <property type="match status" value="1"/>
</dbReference>
<organism evidence="8 9">
    <name type="scientific">Paralvinella palmiformis</name>
    <dbReference type="NCBI Taxonomy" id="53620"/>
    <lineage>
        <taxon>Eukaryota</taxon>
        <taxon>Metazoa</taxon>
        <taxon>Spiralia</taxon>
        <taxon>Lophotrochozoa</taxon>
        <taxon>Annelida</taxon>
        <taxon>Polychaeta</taxon>
        <taxon>Sedentaria</taxon>
        <taxon>Canalipalpata</taxon>
        <taxon>Terebellida</taxon>
        <taxon>Terebelliformia</taxon>
        <taxon>Alvinellidae</taxon>
        <taxon>Paralvinella</taxon>
    </lineage>
</organism>
<dbReference type="InterPro" id="IPR036638">
    <property type="entry name" value="HLH_DNA-bd_sf"/>
</dbReference>
<evidence type="ECO:0000256" key="6">
    <source>
        <dbReference type="SAM" id="MobiDB-lite"/>
    </source>
</evidence>
<evidence type="ECO:0000313" key="9">
    <source>
        <dbReference type="Proteomes" id="UP001208570"/>
    </source>
</evidence>
<accession>A0AAD9J5Q2</accession>